<dbReference type="Pfam" id="PF02470">
    <property type="entry name" value="MlaD"/>
    <property type="match status" value="1"/>
</dbReference>
<sequence length="329" mass="34844">MRSFRSRSPVRIGLVSGVLLLIAALLTLFWDDLPGLGGTTYTAEFGEAAGLKAGDEVRIAGTKAGKVTRVALAGDHVEVSFRVDDAWVGDQTVAAIHLKTVLGAKDLALDPRGDHDQDPAQPIPRARTVTPYDVTDAFGDLATTVDQLDTSKLADAFRALSQTFDATTPEDVRGALNGLASLSRTISSRDTQLKQLLASTAKVSGVLAQRTDQVAQLISDGTVLLGEFQRRREAIGSLLEGTRSLAQQVKGLIDDNSARLAPALEQLDRVTDVLQRNQNTLDRSLSLAGPFYRLVGDAIGNGAWIDTYVCGLVTTGATGCMPPKPGGGH</sequence>
<accession>A0ABY7BE54</accession>
<dbReference type="EMBL" id="CP113836">
    <property type="protein sequence ID" value="WAL69433.1"/>
    <property type="molecule type" value="Genomic_DNA"/>
</dbReference>
<feature type="domain" description="Mammalian cell entry C-terminal" evidence="3">
    <location>
        <begin position="120"/>
        <end position="301"/>
    </location>
</feature>
<organism evidence="4 5">
    <name type="scientific">Amycolatopsis cynarae</name>
    <dbReference type="NCBI Taxonomy" id="2995223"/>
    <lineage>
        <taxon>Bacteria</taxon>
        <taxon>Bacillati</taxon>
        <taxon>Actinomycetota</taxon>
        <taxon>Actinomycetes</taxon>
        <taxon>Pseudonocardiales</taxon>
        <taxon>Pseudonocardiaceae</taxon>
        <taxon>Amycolatopsis</taxon>
    </lineage>
</organism>
<evidence type="ECO:0000259" key="2">
    <source>
        <dbReference type="Pfam" id="PF02470"/>
    </source>
</evidence>
<proteinExistence type="predicted"/>
<dbReference type="Pfam" id="PF11887">
    <property type="entry name" value="Mce4_CUP1"/>
    <property type="match status" value="1"/>
</dbReference>
<feature type="transmembrane region" description="Helical" evidence="1">
    <location>
        <begin position="12"/>
        <end position="30"/>
    </location>
</feature>
<dbReference type="InterPro" id="IPR052336">
    <property type="entry name" value="MlaD_Phospholipid_Transporter"/>
</dbReference>
<keyword evidence="1" id="KW-0812">Transmembrane</keyword>
<evidence type="ECO:0000313" key="4">
    <source>
        <dbReference type="EMBL" id="WAL69433.1"/>
    </source>
</evidence>
<name>A0ABY7BE54_9PSEU</name>
<keyword evidence="1" id="KW-1133">Transmembrane helix</keyword>
<feature type="domain" description="Mce/MlaD" evidence="2">
    <location>
        <begin position="38"/>
        <end position="111"/>
    </location>
</feature>
<dbReference type="RefSeq" id="WP_268759518.1">
    <property type="nucleotide sequence ID" value="NZ_CP113836.1"/>
</dbReference>
<keyword evidence="5" id="KW-1185">Reference proteome</keyword>
<gene>
    <name evidence="4" type="ORF">ORV05_17210</name>
</gene>
<evidence type="ECO:0000256" key="1">
    <source>
        <dbReference type="SAM" id="Phobius"/>
    </source>
</evidence>
<dbReference type="Proteomes" id="UP001163203">
    <property type="component" value="Chromosome"/>
</dbReference>
<dbReference type="InterPro" id="IPR003399">
    <property type="entry name" value="Mce/MlaD"/>
</dbReference>
<evidence type="ECO:0000259" key="3">
    <source>
        <dbReference type="Pfam" id="PF11887"/>
    </source>
</evidence>
<dbReference type="InterPro" id="IPR005693">
    <property type="entry name" value="Mce"/>
</dbReference>
<reference evidence="4" key="1">
    <citation type="submission" date="2022-11" db="EMBL/GenBank/DDBJ databases">
        <authorList>
            <person name="Mo P."/>
        </authorList>
    </citation>
    <scope>NUCLEOTIDE SEQUENCE</scope>
    <source>
        <strain evidence="4">HUAS 11-8</strain>
    </source>
</reference>
<dbReference type="InterPro" id="IPR024516">
    <property type="entry name" value="Mce_C"/>
</dbReference>
<dbReference type="NCBIfam" id="TIGR00996">
    <property type="entry name" value="Mtu_fam_mce"/>
    <property type="match status" value="1"/>
</dbReference>
<dbReference type="PANTHER" id="PTHR33371">
    <property type="entry name" value="INTERMEMBRANE PHOSPHOLIPID TRANSPORT SYSTEM BINDING PROTEIN MLAD-RELATED"/>
    <property type="match status" value="1"/>
</dbReference>
<protein>
    <submittedName>
        <fullName evidence="4">MCE family protein</fullName>
    </submittedName>
</protein>
<evidence type="ECO:0000313" key="5">
    <source>
        <dbReference type="Proteomes" id="UP001163203"/>
    </source>
</evidence>
<dbReference type="PRINTS" id="PR01782">
    <property type="entry name" value="MCEVIRFACTOR"/>
</dbReference>
<keyword evidence="1" id="KW-0472">Membrane</keyword>
<dbReference type="PANTHER" id="PTHR33371:SF18">
    <property type="entry name" value="MCE-FAMILY PROTEIN MCE3C"/>
    <property type="match status" value="1"/>
</dbReference>